<dbReference type="Proteomes" id="UP000309340">
    <property type="component" value="Unassembled WGS sequence"/>
</dbReference>
<evidence type="ECO:0000313" key="2">
    <source>
        <dbReference type="EMBL" id="TKA73315.1"/>
    </source>
</evidence>
<protein>
    <submittedName>
        <fullName evidence="2">Uncharacterized protein</fullName>
    </submittedName>
</protein>
<comment type="caution">
    <text evidence="2">The sequence shown here is derived from an EMBL/GenBank/DDBJ whole genome shotgun (WGS) entry which is preliminary data.</text>
</comment>
<feature type="compositionally biased region" description="Polar residues" evidence="1">
    <location>
        <begin position="39"/>
        <end position="51"/>
    </location>
</feature>
<proteinExistence type="predicted"/>
<feature type="region of interest" description="Disordered" evidence="1">
    <location>
        <begin position="1"/>
        <end position="145"/>
    </location>
</feature>
<dbReference type="OrthoDB" id="3880489at2759"/>
<dbReference type="AlphaFoldDB" id="A0A4U0XFB3"/>
<reference evidence="2 3" key="1">
    <citation type="submission" date="2017-03" db="EMBL/GenBank/DDBJ databases">
        <title>Genomes of endolithic fungi from Antarctica.</title>
        <authorList>
            <person name="Coleine C."/>
            <person name="Masonjones S."/>
            <person name="Stajich J.E."/>
        </authorList>
    </citation>
    <scope>NUCLEOTIDE SEQUENCE [LARGE SCALE GENOMIC DNA]</scope>
    <source>
        <strain evidence="2 3">CCFEE 5184</strain>
    </source>
</reference>
<keyword evidence="3" id="KW-1185">Reference proteome</keyword>
<accession>A0A4U0XFB3</accession>
<evidence type="ECO:0000313" key="3">
    <source>
        <dbReference type="Proteomes" id="UP000309340"/>
    </source>
</evidence>
<feature type="compositionally biased region" description="Low complexity" evidence="1">
    <location>
        <begin position="64"/>
        <end position="100"/>
    </location>
</feature>
<dbReference type="EMBL" id="NAJQ01000269">
    <property type="protein sequence ID" value="TKA73315.1"/>
    <property type="molecule type" value="Genomic_DNA"/>
</dbReference>
<name>A0A4U0XFB3_9PEZI</name>
<organism evidence="2 3">
    <name type="scientific">Friedmanniomyces simplex</name>
    <dbReference type="NCBI Taxonomy" id="329884"/>
    <lineage>
        <taxon>Eukaryota</taxon>
        <taxon>Fungi</taxon>
        <taxon>Dikarya</taxon>
        <taxon>Ascomycota</taxon>
        <taxon>Pezizomycotina</taxon>
        <taxon>Dothideomycetes</taxon>
        <taxon>Dothideomycetidae</taxon>
        <taxon>Mycosphaerellales</taxon>
        <taxon>Teratosphaeriaceae</taxon>
        <taxon>Friedmanniomyces</taxon>
    </lineage>
</organism>
<feature type="compositionally biased region" description="Low complexity" evidence="1">
    <location>
        <begin position="108"/>
        <end position="123"/>
    </location>
</feature>
<evidence type="ECO:0000256" key="1">
    <source>
        <dbReference type="SAM" id="MobiDB-lite"/>
    </source>
</evidence>
<gene>
    <name evidence="2" type="ORF">B0A55_08893</name>
</gene>
<feature type="compositionally biased region" description="Gly residues" evidence="1">
    <location>
        <begin position="127"/>
        <end position="136"/>
    </location>
</feature>
<sequence>MVDARTGKPVARDYLGYPTQPSRPAPGATKPAFPDLLKQSDQTRTGRSQSRSDQRPAGGEQQRSSSKTGSKSGSKPGSRSGSASGSKSGSPSGGNRTSQSYGGGGSAQSGSDSAFDWQLGGLPKPKPGGGSGGGGLPRRSSGAYR</sequence>